<evidence type="ECO:0000256" key="1">
    <source>
        <dbReference type="SAM" id="MobiDB-lite"/>
    </source>
</evidence>
<evidence type="ECO:0000313" key="3">
    <source>
        <dbReference type="EMBL" id="EMP37987.1"/>
    </source>
</evidence>
<dbReference type="FunFam" id="1.10.10.60:FF:000032">
    <property type="entry name" value="Zinc finger and SCAN domain-containing 20"/>
    <property type="match status" value="1"/>
</dbReference>
<evidence type="ECO:0000313" key="4">
    <source>
        <dbReference type="Proteomes" id="UP000031443"/>
    </source>
</evidence>
<feature type="region of interest" description="Disordered" evidence="1">
    <location>
        <begin position="112"/>
        <end position="136"/>
    </location>
</feature>
<proteinExistence type="predicted"/>
<dbReference type="Pfam" id="PF13837">
    <property type="entry name" value="Myb_DNA-bind_4"/>
    <property type="match status" value="1"/>
</dbReference>
<accession>M7CBB9</accession>
<dbReference type="AlphaFoldDB" id="M7CBB9"/>
<reference evidence="4" key="1">
    <citation type="journal article" date="2013" name="Nat. Genet.">
        <title>The draft genomes of soft-shell turtle and green sea turtle yield insights into the development and evolution of the turtle-specific body plan.</title>
        <authorList>
            <person name="Wang Z."/>
            <person name="Pascual-Anaya J."/>
            <person name="Zadissa A."/>
            <person name="Li W."/>
            <person name="Niimura Y."/>
            <person name="Huang Z."/>
            <person name="Li C."/>
            <person name="White S."/>
            <person name="Xiong Z."/>
            <person name="Fang D."/>
            <person name="Wang B."/>
            <person name="Ming Y."/>
            <person name="Chen Y."/>
            <person name="Zheng Y."/>
            <person name="Kuraku S."/>
            <person name="Pignatelli M."/>
            <person name="Herrero J."/>
            <person name="Beal K."/>
            <person name="Nozawa M."/>
            <person name="Li Q."/>
            <person name="Wang J."/>
            <person name="Zhang H."/>
            <person name="Yu L."/>
            <person name="Shigenobu S."/>
            <person name="Wang J."/>
            <person name="Liu J."/>
            <person name="Flicek P."/>
            <person name="Searle S."/>
            <person name="Wang J."/>
            <person name="Kuratani S."/>
            <person name="Yin Y."/>
            <person name="Aken B."/>
            <person name="Zhang G."/>
            <person name="Irie N."/>
        </authorList>
    </citation>
    <scope>NUCLEOTIDE SEQUENCE [LARGE SCALE GENOMIC DNA]</scope>
</reference>
<sequence>MPALCTRRSPAWSNAELVDLISIWGEEAVQTQLCSSHRNYDTYEQISQCMTERGHDRDTLQCRVKVKKLRNTYHKGCYTKASMEPTQITAAVRSIVNTSRIILQYVQNQNLQKQARRRRQRGDESEEDMDTDFSQSMGPGNLDILVAMGQAHAVER</sequence>
<name>M7CBB9_CHEMY</name>
<dbReference type="InterPro" id="IPR044822">
    <property type="entry name" value="Myb_DNA-bind_4"/>
</dbReference>
<feature type="domain" description="Myb/SANT-like DNA-binding" evidence="2">
    <location>
        <begin position="10"/>
        <end position="75"/>
    </location>
</feature>
<keyword evidence="4" id="KW-1185">Reference proteome</keyword>
<dbReference type="Proteomes" id="UP000031443">
    <property type="component" value="Unassembled WGS sequence"/>
</dbReference>
<dbReference type="EMBL" id="KB520915">
    <property type="protein sequence ID" value="EMP37987.1"/>
    <property type="molecule type" value="Genomic_DNA"/>
</dbReference>
<dbReference type="PANTHER" id="PTHR47595:SF1">
    <property type="entry name" value="MYB_SANT-LIKE DNA-BINDING DOMAIN-CONTAINING PROTEIN"/>
    <property type="match status" value="1"/>
</dbReference>
<evidence type="ECO:0000259" key="2">
    <source>
        <dbReference type="Pfam" id="PF13837"/>
    </source>
</evidence>
<protein>
    <recommendedName>
        <fullName evidence="2">Myb/SANT-like DNA-binding domain-containing protein</fullName>
    </recommendedName>
</protein>
<dbReference type="Gene3D" id="1.10.10.60">
    <property type="entry name" value="Homeodomain-like"/>
    <property type="match status" value="1"/>
</dbReference>
<organism evidence="3 4">
    <name type="scientific">Chelonia mydas</name>
    <name type="common">Green sea-turtle</name>
    <name type="synonym">Chelonia agassizi</name>
    <dbReference type="NCBI Taxonomy" id="8469"/>
    <lineage>
        <taxon>Eukaryota</taxon>
        <taxon>Metazoa</taxon>
        <taxon>Chordata</taxon>
        <taxon>Craniata</taxon>
        <taxon>Vertebrata</taxon>
        <taxon>Euteleostomi</taxon>
        <taxon>Archelosauria</taxon>
        <taxon>Testudinata</taxon>
        <taxon>Testudines</taxon>
        <taxon>Cryptodira</taxon>
        <taxon>Durocryptodira</taxon>
        <taxon>Americhelydia</taxon>
        <taxon>Chelonioidea</taxon>
        <taxon>Cheloniidae</taxon>
        <taxon>Chelonia</taxon>
    </lineage>
</organism>
<gene>
    <name evidence="3" type="ORF">UY3_04745</name>
</gene>
<dbReference type="PANTHER" id="PTHR47595">
    <property type="entry name" value="HEAT SHOCK 70 KDA PROTEIN 14"/>
    <property type="match status" value="1"/>
</dbReference>